<proteinExistence type="predicted"/>
<keyword evidence="1" id="KW-0597">Phosphoprotein</keyword>
<dbReference type="InterPro" id="IPR007492">
    <property type="entry name" value="LytTR_DNA-bd_dom"/>
</dbReference>
<evidence type="ECO:0000259" key="2">
    <source>
        <dbReference type="PROSITE" id="PS50110"/>
    </source>
</evidence>
<gene>
    <name evidence="4" type="ORF">GBK04_17705</name>
</gene>
<dbReference type="GO" id="GO:0000156">
    <property type="term" value="F:phosphorelay response regulator activity"/>
    <property type="evidence" value="ECO:0007669"/>
    <property type="project" value="InterPro"/>
</dbReference>
<keyword evidence="5" id="KW-1185">Reference proteome</keyword>
<reference evidence="4 5" key="1">
    <citation type="submission" date="2019-10" db="EMBL/GenBank/DDBJ databases">
        <title>Draft Genome Sequence of Cytophagaceae sp. SJW1-29.</title>
        <authorList>
            <person name="Choi A."/>
        </authorList>
    </citation>
    <scope>NUCLEOTIDE SEQUENCE [LARGE SCALE GENOMIC DNA]</scope>
    <source>
        <strain evidence="4 5">SJW1-29</strain>
    </source>
</reference>
<sequence length="242" mass="28131">MKLKCIITDDEPLAGEGLARHIKVVDYLELIGVVQNPVELDQLMETEKPDLIFLDIEMPLMSGMELLHLKNALPMVILTTAYPNYALEAFQFDVIDYLLKPITFNRFFKAVKKARELYLLKNQKLPHTPITPPEPDYFFIKSEGKYEKIRTDAINYIQSLQNYVIIHTDRGKFMTLMSLKSLEENLDAEQFLRVHKSYLVAIAKVTRFENSELKIGEDLIPISRMNKDFVMEKLLGERYLGR</sequence>
<protein>
    <submittedName>
        <fullName evidence="4">Response regulator</fullName>
    </submittedName>
</protein>
<dbReference type="PANTHER" id="PTHR37299">
    <property type="entry name" value="TRANSCRIPTIONAL REGULATOR-RELATED"/>
    <property type="match status" value="1"/>
</dbReference>
<dbReference type="Gene3D" id="3.40.50.2300">
    <property type="match status" value="1"/>
</dbReference>
<comment type="caution">
    <text evidence="4">The sequence shown here is derived from an EMBL/GenBank/DDBJ whole genome shotgun (WGS) entry which is preliminary data.</text>
</comment>
<accession>A0A7C9FSG1</accession>
<evidence type="ECO:0000313" key="4">
    <source>
        <dbReference type="EMBL" id="MPR35132.1"/>
    </source>
</evidence>
<feature type="domain" description="Response regulatory" evidence="2">
    <location>
        <begin position="4"/>
        <end position="115"/>
    </location>
</feature>
<dbReference type="AlphaFoldDB" id="A0A7C9FSG1"/>
<dbReference type="SMART" id="SM00448">
    <property type="entry name" value="REC"/>
    <property type="match status" value="1"/>
</dbReference>
<dbReference type="SMART" id="SM00850">
    <property type="entry name" value="LytTR"/>
    <property type="match status" value="1"/>
</dbReference>
<dbReference type="PROSITE" id="PS50110">
    <property type="entry name" value="RESPONSE_REGULATORY"/>
    <property type="match status" value="1"/>
</dbReference>
<evidence type="ECO:0000259" key="3">
    <source>
        <dbReference type="PROSITE" id="PS50930"/>
    </source>
</evidence>
<dbReference type="Proteomes" id="UP000479293">
    <property type="component" value="Unassembled WGS sequence"/>
</dbReference>
<feature type="modified residue" description="4-aspartylphosphate" evidence="1">
    <location>
        <position position="55"/>
    </location>
</feature>
<feature type="domain" description="HTH LytTR-type" evidence="3">
    <location>
        <begin position="138"/>
        <end position="209"/>
    </location>
</feature>
<dbReference type="PROSITE" id="PS50930">
    <property type="entry name" value="HTH_LYTTR"/>
    <property type="match status" value="1"/>
</dbReference>
<dbReference type="InterPro" id="IPR011006">
    <property type="entry name" value="CheY-like_superfamily"/>
</dbReference>
<dbReference type="SUPFAM" id="SSF52172">
    <property type="entry name" value="CheY-like"/>
    <property type="match status" value="1"/>
</dbReference>
<dbReference type="InterPro" id="IPR046947">
    <property type="entry name" value="LytR-like"/>
</dbReference>
<dbReference type="GO" id="GO:0003677">
    <property type="term" value="F:DNA binding"/>
    <property type="evidence" value="ECO:0007669"/>
    <property type="project" value="InterPro"/>
</dbReference>
<evidence type="ECO:0000313" key="5">
    <source>
        <dbReference type="Proteomes" id="UP000479293"/>
    </source>
</evidence>
<organism evidence="4 5">
    <name type="scientific">Salmonirosea aquatica</name>
    <dbReference type="NCBI Taxonomy" id="2654236"/>
    <lineage>
        <taxon>Bacteria</taxon>
        <taxon>Pseudomonadati</taxon>
        <taxon>Bacteroidota</taxon>
        <taxon>Cytophagia</taxon>
        <taxon>Cytophagales</taxon>
        <taxon>Spirosomataceae</taxon>
        <taxon>Salmonirosea</taxon>
    </lineage>
</organism>
<dbReference type="EMBL" id="WHLY01000002">
    <property type="protein sequence ID" value="MPR35132.1"/>
    <property type="molecule type" value="Genomic_DNA"/>
</dbReference>
<dbReference type="PANTHER" id="PTHR37299:SF1">
    <property type="entry name" value="STAGE 0 SPORULATION PROTEIN A HOMOLOG"/>
    <property type="match status" value="1"/>
</dbReference>
<dbReference type="Pfam" id="PF04397">
    <property type="entry name" value="LytTR"/>
    <property type="match status" value="1"/>
</dbReference>
<dbReference type="Gene3D" id="2.40.50.1020">
    <property type="entry name" value="LytTr DNA-binding domain"/>
    <property type="match status" value="1"/>
</dbReference>
<dbReference type="Pfam" id="PF00072">
    <property type="entry name" value="Response_reg"/>
    <property type="match status" value="1"/>
</dbReference>
<name>A0A7C9FSG1_9BACT</name>
<dbReference type="RefSeq" id="WP_373331078.1">
    <property type="nucleotide sequence ID" value="NZ_WHLY01000002.1"/>
</dbReference>
<evidence type="ECO:0000256" key="1">
    <source>
        <dbReference type="PROSITE-ProRule" id="PRU00169"/>
    </source>
</evidence>
<dbReference type="InterPro" id="IPR001789">
    <property type="entry name" value="Sig_transdc_resp-reg_receiver"/>
</dbReference>